<organism evidence="1">
    <name type="scientific">Anguilla anguilla</name>
    <name type="common">European freshwater eel</name>
    <name type="synonym">Muraena anguilla</name>
    <dbReference type="NCBI Taxonomy" id="7936"/>
    <lineage>
        <taxon>Eukaryota</taxon>
        <taxon>Metazoa</taxon>
        <taxon>Chordata</taxon>
        <taxon>Craniata</taxon>
        <taxon>Vertebrata</taxon>
        <taxon>Euteleostomi</taxon>
        <taxon>Actinopterygii</taxon>
        <taxon>Neopterygii</taxon>
        <taxon>Teleostei</taxon>
        <taxon>Anguilliformes</taxon>
        <taxon>Anguillidae</taxon>
        <taxon>Anguilla</taxon>
    </lineage>
</organism>
<proteinExistence type="predicted"/>
<accession>A0A0E9QGC8</accession>
<protein>
    <submittedName>
        <fullName evidence="1">Uncharacterized protein</fullName>
    </submittedName>
</protein>
<sequence length="81" mass="8755">MPLFDEGVALDSERDLWVGLGWGWGGAYFVVLVPDLSVWVMSCKVDEGTCAVRACRYEAPDCTVVFSPVTAGSGPKQDARN</sequence>
<evidence type="ECO:0000313" key="1">
    <source>
        <dbReference type="EMBL" id="JAH15926.1"/>
    </source>
</evidence>
<dbReference type="AlphaFoldDB" id="A0A0E9QGC8"/>
<dbReference type="EMBL" id="GBXM01092651">
    <property type="protein sequence ID" value="JAH15926.1"/>
    <property type="molecule type" value="Transcribed_RNA"/>
</dbReference>
<reference evidence="1" key="1">
    <citation type="submission" date="2014-11" db="EMBL/GenBank/DDBJ databases">
        <authorList>
            <person name="Amaro Gonzalez C."/>
        </authorList>
    </citation>
    <scope>NUCLEOTIDE SEQUENCE</scope>
</reference>
<name>A0A0E9QGC8_ANGAN</name>
<reference evidence="1" key="2">
    <citation type="journal article" date="2015" name="Fish Shellfish Immunol.">
        <title>Early steps in the European eel (Anguilla anguilla)-Vibrio vulnificus interaction in the gills: Role of the RtxA13 toxin.</title>
        <authorList>
            <person name="Callol A."/>
            <person name="Pajuelo D."/>
            <person name="Ebbesson L."/>
            <person name="Teles M."/>
            <person name="MacKenzie S."/>
            <person name="Amaro C."/>
        </authorList>
    </citation>
    <scope>NUCLEOTIDE SEQUENCE</scope>
</reference>